<dbReference type="SUPFAM" id="SSF82171">
    <property type="entry name" value="DPP6 N-terminal domain-like"/>
    <property type="match status" value="1"/>
</dbReference>
<evidence type="ECO:0000313" key="5">
    <source>
        <dbReference type="Proteomes" id="UP000294980"/>
    </source>
</evidence>
<proteinExistence type="predicted"/>
<dbReference type="SUPFAM" id="SSF53474">
    <property type="entry name" value="alpha/beta-Hydrolases"/>
    <property type="match status" value="1"/>
</dbReference>
<dbReference type="Gene3D" id="2.140.10.30">
    <property type="entry name" value="Dipeptidylpeptidase IV, N-terminal domain"/>
    <property type="match status" value="1"/>
</dbReference>
<feature type="domain" description="Peptidase S9 prolyl oligopeptidase catalytic" evidence="2">
    <location>
        <begin position="564"/>
        <end position="758"/>
    </location>
</feature>
<dbReference type="GO" id="GO:0008239">
    <property type="term" value="F:dipeptidyl-peptidase activity"/>
    <property type="evidence" value="ECO:0007669"/>
    <property type="project" value="TreeGrafter"/>
</dbReference>
<dbReference type="Proteomes" id="UP000294980">
    <property type="component" value="Unassembled WGS sequence"/>
</dbReference>
<dbReference type="Gene3D" id="3.40.50.1820">
    <property type="entry name" value="alpha/beta hydrolase"/>
    <property type="match status" value="1"/>
</dbReference>
<dbReference type="OrthoDB" id="1094230at2"/>
<protein>
    <submittedName>
        <fullName evidence="4">Dipeptidyl-peptidase-4</fullName>
    </submittedName>
</protein>
<accession>A0A4R2L3H5</accession>
<dbReference type="InterPro" id="IPR002469">
    <property type="entry name" value="Peptidase_S9B_N"/>
</dbReference>
<dbReference type="EMBL" id="SLWX01000003">
    <property type="protein sequence ID" value="TCO77118.1"/>
    <property type="molecule type" value="Genomic_DNA"/>
</dbReference>
<dbReference type="PANTHER" id="PTHR11731">
    <property type="entry name" value="PROTEASE FAMILY S9B,C DIPEPTIDYL-PEPTIDASE IV-RELATED"/>
    <property type="match status" value="1"/>
</dbReference>
<dbReference type="PANTHER" id="PTHR11731:SF193">
    <property type="entry name" value="DIPEPTIDYL PEPTIDASE 9"/>
    <property type="match status" value="1"/>
</dbReference>
<dbReference type="Pfam" id="PF00930">
    <property type="entry name" value="DPPIV_N"/>
    <property type="match status" value="1"/>
</dbReference>
<evidence type="ECO:0000259" key="3">
    <source>
        <dbReference type="Pfam" id="PF00930"/>
    </source>
</evidence>
<dbReference type="InterPro" id="IPR050278">
    <property type="entry name" value="Serine_Prot_S9B/DPPIV"/>
</dbReference>
<sequence>MAKRRGTTLARLMQSTLAVAMFALTPNLADADDSRVPDIDRLVSLPTLSGTPPSRPLWSPDGSHLAFLWNDSGFPFRDIYVVDAAGGEPRQLTDLSPGASEQATFGDHLGENTSLEALEQASSRRHASGVGSMIWSAQGDSLYFNYAGKLQRVSLPDGRLETLIDEPAGRSSLALSPDGSHLSFLQDGDLWLYRFDGGFLMRATHVGVPAIGGVPMGAYNTRDREYSRYRWSADSRYIALEYVDRRDAHIMQIPSYLHDEPLLHKVRRVYPGQEGVVRRVGIYDVSNGVVSFLDLEEPTRRTVMTLEWSPTAPELLVQQDTYDGEHRWLFVADAATRDVREVHHDYRPRRIYALFTAAWDREGSRIIYVGDTDGWYRLYSVSADGGKPTILTRGDFDVTGPGFSSAMLQVDSGSGDIFYTSSEADPAERQVYRMSADGGGARQVTSVSGTHGSAALSPDGNHLASIVSGDTRPGELYIVNAGGGDSRQVTHSPLPAFADFPMANVRYVSFPSRIDDFTLRARIIEPADLDPKKSYPVIIGNVYSATARNQWTWPRPVSLLQHAMAHDGDYITVQVDLRGSSGYGVDFREAFQGDWGGGDLEDLHSTVDYLKTLPYVDADRIGIWGNSYGGMMALFALFERPGMFAAGVAGSPAIDVNYFTQNDQHLSRRPHTHPETFRDSTLLNYGEKLEDPLMIIHGLHDDIVPWKTTAAMIEKLMLLGKDFDMVVPPQSAHWWAYPEHYAVHTFRKMRAFFDRHVGAGARER</sequence>
<dbReference type="Pfam" id="PF00326">
    <property type="entry name" value="Peptidase_S9"/>
    <property type="match status" value="1"/>
</dbReference>
<keyword evidence="5" id="KW-1185">Reference proteome</keyword>
<evidence type="ECO:0000256" key="1">
    <source>
        <dbReference type="SAM" id="SignalP"/>
    </source>
</evidence>
<dbReference type="InterPro" id="IPR029058">
    <property type="entry name" value="AB_hydrolase_fold"/>
</dbReference>
<evidence type="ECO:0000259" key="2">
    <source>
        <dbReference type="Pfam" id="PF00326"/>
    </source>
</evidence>
<comment type="caution">
    <text evidence="4">The sequence shown here is derived from an EMBL/GenBank/DDBJ whole genome shotgun (WGS) entry which is preliminary data.</text>
</comment>
<name>A0A4R2L3H5_9GAMM</name>
<dbReference type="AlphaFoldDB" id="A0A4R2L3H5"/>
<feature type="chain" id="PRO_5020325046" evidence="1">
    <location>
        <begin position="32"/>
        <end position="764"/>
    </location>
</feature>
<dbReference type="GO" id="GO:0006508">
    <property type="term" value="P:proteolysis"/>
    <property type="evidence" value="ECO:0007669"/>
    <property type="project" value="InterPro"/>
</dbReference>
<reference evidence="4 5" key="1">
    <citation type="submission" date="2019-03" db="EMBL/GenBank/DDBJ databases">
        <title>Genomic Encyclopedia of Type Strains, Phase IV (KMG-IV): sequencing the most valuable type-strain genomes for metagenomic binning, comparative biology and taxonomic classification.</title>
        <authorList>
            <person name="Goeker M."/>
        </authorList>
    </citation>
    <scope>NUCLEOTIDE SEQUENCE [LARGE SCALE GENOMIC DNA]</scope>
    <source>
        <strain evidence="4 5">DSM 23344</strain>
    </source>
</reference>
<organism evidence="4 5">
    <name type="scientific">Chromatocurvus halotolerans</name>
    <dbReference type="NCBI Taxonomy" id="1132028"/>
    <lineage>
        <taxon>Bacteria</taxon>
        <taxon>Pseudomonadati</taxon>
        <taxon>Pseudomonadota</taxon>
        <taxon>Gammaproteobacteria</taxon>
        <taxon>Cellvibrionales</taxon>
        <taxon>Halieaceae</taxon>
        <taxon>Chromatocurvus</taxon>
    </lineage>
</organism>
<feature type="signal peptide" evidence="1">
    <location>
        <begin position="1"/>
        <end position="31"/>
    </location>
</feature>
<feature type="domain" description="Dipeptidylpeptidase IV N-terminal" evidence="3">
    <location>
        <begin position="146"/>
        <end position="471"/>
    </location>
</feature>
<dbReference type="GO" id="GO:0008236">
    <property type="term" value="F:serine-type peptidase activity"/>
    <property type="evidence" value="ECO:0007669"/>
    <property type="project" value="InterPro"/>
</dbReference>
<dbReference type="RefSeq" id="WP_117317293.1">
    <property type="nucleotide sequence ID" value="NZ_QQSW01000008.1"/>
</dbReference>
<keyword evidence="1" id="KW-0732">Signal</keyword>
<gene>
    <name evidence="4" type="ORF">EV688_103132</name>
</gene>
<dbReference type="InterPro" id="IPR001375">
    <property type="entry name" value="Peptidase_S9_cat"/>
</dbReference>
<evidence type="ECO:0000313" key="4">
    <source>
        <dbReference type="EMBL" id="TCO77118.1"/>
    </source>
</evidence>